<feature type="compositionally biased region" description="Polar residues" evidence="6">
    <location>
        <begin position="630"/>
        <end position="642"/>
    </location>
</feature>
<dbReference type="GO" id="GO:0005634">
    <property type="term" value="C:nucleus"/>
    <property type="evidence" value="ECO:0007669"/>
    <property type="project" value="UniProtKB-SubCell"/>
</dbReference>
<name>A0A978UWM0_ZIZJJ</name>
<feature type="compositionally biased region" description="Basic and acidic residues" evidence="6">
    <location>
        <begin position="647"/>
        <end position="663"/>
    </location>
</feature>
<evidence type="ECO:0008006" key="12">
    <source>
        <dbReference type="Google" id="ProtNLM"/>
    </source>
</evidence>
<dbReference type="FunFam" id="1.10.10.60:FF:000023">
    <property type="entry name" value="protein REVEILLE 6 isoform X1"/>
    <property type="match status" value="1"/>
</dbReference>
<feature type="domain" description="SANT" evidence="8">
    <location>
        <begin position="77"/>
        <end position="128"/>
    </location>
</feature>
<feature type="region of interest" description="Disordered" evidence="6">
    <location>
        <begin position="140"/>
        <end position="170"/>
    </location>
</feature>
<dbReference type="InterPro" id="IPR009057">
    <property type="entry name" value="Homeodomain-like_sf"/>
</dbReference>
<sequence length="850" mass="93682">MIGVKTIASPASYDMDFSQVALPCQVLLITTTTALLLIAFDDARKDASVSCPGPLMDTYSSGEDLVIKTRKPYTITKQRERWTEEEHNRFLEALKLYGRAWQRIEEHIGTKTAVQIRSHAQKFFSKLEKEALVKGVPIGQTLDIDIPPPRPKRKPSNPYPRKTSAAIPTSHVGVKDVKLLPSESSSHCKQVLDLEKEPIPERPGGEEDPTNEKENPTNEKENQDENCSEVFTMLQEAHYSSISSANRNSMPSPVALRNACTFREFVPSSKQANQDESNGSYVTIEHQGNQNLEKVNAKQRAVQDNATNRGSKFDNSNSPLEELVQNEKRNDLNCEMPTEELQTTQNYPRHVPVHVLDGSLGNCTQTPSADISFRDPIFHPIGEVPGHPTVFPNPAASATTEHQSNVSRSSVHQSFPPFHPTFTPIRHDQDEYRSFLQMSSTFSSLIVSTLLQNPAAHAAASFAATFWPYANMETSADSPACPHGGFPSRQMNSTPSMAAITAATVAAATAWWAAHGLLPLCAPLHTGFACAPESTSVPSMDTGQALAAKTERGENSPNPPLQDQLDVEHSEALQSQHSASKSPTQSSTESEESGAAKPDTCLKAADDEKATAEPDLHDSNTVKSRKQVDRSSCGSNTASSSEVETDALEKHDKGKEELKESDKNQPATESTNRRIRSTSTLIDSWKEVSEELIPSFSCYNFFFFFFFFFFQGRLAFQALFSREVLPQSFSPPRDILNKKENQNNSAEGDKQNVEEKGGDTLLLDLNRRILLSRSIQQEVEKNASSRSDTNGDEGLLTIGLGHGKLKTRRTGFKPYKRCSVEAKENRVGSAGCQGEEKGPKRLRLEGEAST</sequence>
<feature type="compositionally biased region" description="Basic and acidic residues" evidence="6">
    <location>
        <begin position="604"/>
        <end position="620"/>
    </location>
</feature>
<evidence type="ECO:0000256" key="4">
    <source>
        <dbReference type="ARBA" id="ARBA00023163"/>
    </source>
</evidence>
<dbReference type="PANTHER" id="PTHR12802">
    <property type="entry name" value="SWI/SNF COMPLEX-RELATED"/>
    <property type="match status" value="1"/>
</dbReference>
<feature type="compositionally biased region" description="Low complexity" evidence="6">
    <location>
        <begin position="575"/>
        <end position="597"/>
    </location>
</feature>
<dbReference type="NCBIfam" id="TIGR01557">
    <property type="entry name" value="myb_SHAQKYF"/>
    <property type="match status" value="1"/>
</dbReference>
<feature type="region of interest" description="Disordered" evidence="6">
    <location>
        <begin position="534"/>
        <end position="675"/>
    </location>
</feature>
<feature type="domain" description="Myb-like" evidence="7">
    <location>
        <begin position="74"/>
        <end position="124"/>
    </location>
</feature>
<feature type="compositionally biased region" description="Basic and acidic residues" evidence="6">
    <location>
        <begin position="834"/>
        <end position="850"/>
    </location>
</feature>
<dbReference type="InterPro" id="IPR017930">
    <property type="entry name" value="Myb_dom"/>
</dbReference>
<dbReference type="AlphaFoldDB" id="A0A978UWM0"/>
<dbReference type="PROSITE" id="PS50090">
    <property type="entry name" value="MYB_LIKE"/>
    <property type="match status" value="1"/>
</dbReference>
<evidence type="ECO:0000256" key="6">
    <source>
        <dbReference type="SAM" id="MobiDB-lite"/>
    </source>
</evidence>
<evidence type="ECO:0000256" key="2">
    <source>
        <dbReference type="ARBA" id="ARBA00023015"/>
    </source>
</evidence>
<evidence type="ECO:0000313" key="11">
    <source>
        <dbReference type="Proteomes" id="UP000813462"/>
    </source>
</evidence>
<dbReference type="PROSITE" id="PS51294">
    <property type="entry name" value="HTH_MYB"/>
    <property type="match status" value="1"/>
</dbReference>
<evidence type="ECO:0000256" key="3">
    <source>
        <dbReference type="ARBA" id="ARBA00023125"/>
    </source>
</evidence>
<evidence type="ECO:0000313" key="10">
    <source>
        <dbReference type="EMBL" id="KAH7519386.1"/>
    </source>
</evidence>
<proteinExistence type="predicted"/>
<reference evidence="10" key="1">
    <citation type="journal article" date="2021" name="Front. Plant Sci.">
        <title>Chromosome-Scale Genome Assembly for Chinese Sour Jujube and Insights Into Its Genome Evolution and Domestication Signature.</title>
        <authorList>
            <person name="Shen L.-Y."/>
            <person name="Luo H."/>
            <person name="Wang X.-L."/>
            <person name="Wang X.-M."/>
            <person name="Qiu X.-J."/>
            <person name="Liu H."/>
            <person name="Zhou S.-S."/>
            <person name="Jia K.-H."/>
            <person name="Nie S."/>
            <person name="Bao Y.-T."/>
            <person name="Zhang R.-G."/>
            <person name="Yun Q.-Z."/>
            <person name="Chai Y.-H."/>
            <person name="Lu J.-Y."/>
            <person name="Li Y."/>
            <person name="Zhao S.-W."/>
            <person name="Mao J.-F."/>
            <person name="Jia S.-G."/>
            <person name="Mao Y.-M."/>
        </authorList>
    </citation>
    <scope>NUCLEOTIDE SEQUENCE</scope>
    <source>
        <strain evidence="10">AT0</strain>
        <tissue evidence="10">Leaf</tissue>
    </source>
</reference>
<feature type="region of interest" description="Disordered" evidence="6">
    <location>
        <begin position="824"/>
        <end position="850"/>
    </location>
</feature>
<feature type="compositionally biased region" description="Basic and acidic residues" evidence="6">
    <location>
        <begin position="190"/>
        <end position="223"/>
    </location>
</feature>
<evidence type="ECO:0000256" key="1">
    <source>
        <dbReference type="ARBA" id="ARBA00004123"/>
    </source>
</evidence>
<dbReference type="InterPro" id="IPR017884">
    <property type="entry name" value="SANT_dom"/>
</dbReference>
<dbReference type="PROSITE" id="PS51293">
    <property type="entry name" value="SANT"/>
    <property type="match status" value="1"/>
</dbReference>
<comment type="caution">
    <text evidence="10">The sequence shown here is derived from an EMBL/GenBank/DDBJ whole genome shotgun (WGS) entry which is preliminary data.</text>
</comment>
<dbReference type="Proteomes" id="UP000813462">
    <property type="component" value="Unassembled WGS sequence"/>
</dbReference>
<accession>A0A978UWM0</accession>
<dbReference type="SUPFAM" id="SSF46689">
    <property type="entry name" value="Homeodomain-like"/>
    <property type="match status" value="1"/>
</dbReference>
<feature type="region of interest" description="Disordered" evidence="6">
    <location>
        <begin position="183"/>
        <end position="225"/>
    </location>
</feature>
<evidence type="ECO:0000259" key="7">
    <source>
        <dbReference type="PROSITE" id="PS50090"/>
    </source>
</evidence>
<dbReference type="GO" id="GO:0010468">
    <property type="term" value="P:regulation of gene expression"/>
    <property type="evidence" value="ECO:0007669"/>
    <property type="project" value="UniProtKB-ARBA"/>
</dbReference>
<evidence type="ECO:0000259" key="8">
    <source>
        <dbReference type="PROSITE" id="PS51293"/>
    </source>
</evidence>
<dbReference type="CDD" id="cd00167">
    <property type="entry name" value="SANT"/>
    <property type="match status" value="1"/>
</dbReference>
<feature type="region of interest" description="Disordered" evidence="6">
    <location>
        <begin position="298"/>
        <end position="323"/>
    </location>
</feature>
<dbReference type="SMART" id="SM00717">
    <property type="entry name" value="SANT"/>
    <property type="match status" value="1"/>
</dbReference>
<keyword evidence="5" id="KW-0539">Nucleus</keyword>
<keyword evidence="2" id="KW-0805">Transcription regulation</keyword>
<comment type="subcellular location">
    <subcellularLocation>
        <location evidence="1">Nucleus</location>
    </subcellularLocation>
</comment>
<dbReference type="Pfam" id="PF00249">
    <property type="entry name" value="Myb_DNA-binding"/>
    <property type="match status" value="1"/>
</dbReference>
<feature type="compositionally biased region" description="Basic and acidic residues" evidence="6">
    <location>
        <begin position="735"/>
        <end position="757"/>
    </location>
</feature>
<feature type="domain" description="HTH myb-type" evidence="9">
    <location>
        <begin position="74"/>
        <end position="128"/>
    </location>
</feature>
<organism evidence="10 11">
    <name type="scientific">Ziziphus jujuba var. spinosa</name>
    <dbReference type="NCBI Taxonomy" id="714518"/>
    <lineage>
        <taxon>Eukaryota</taxon>
        <taxon>Viridiplantae</taxon>
        <taxon>Streptophyta</taxon>
        <taxon>Embryophyta</taxon>
        <taxon>Tracheophyta</taxon>
        <taxon>Spermatophyta</taxon>
        <taxon>Magnoliopsida</taxon>
        <taxon>eudicotyledons</taxon>
        <taxon>Gunneridae</taxon>
        <taxon>Pentapetalae</taxon>
        <taxon>rosids</taxon>
        <taxon>fabids</taxon>
        <taxon>Rosales</taxon>
        <taxon>Rhamnaceae</taxon>
        <taxon>Paliureae</taxon>
        <taxon>Ziziphus</taxon>
    </lineage>
</organism>
<feature type="region of interest" description="Disordered" evidence="6">
    <location>
        <begin position="731"/>
        <end position="757"/>
    </location>
</feature>
<protein>
    <recommendedName>
        <fullName evidence="12">Protein LHY</fullName>
    </recommendedName>
</protein>
<gene>
    <name evidence="10" type="ORF">FEM48_Zijuj08G0030700</name>
</gene>
<dbReference type="PANTHER" id="PTHR12802:SF174">
    <property type="entry name" value="LATE ELONGATED HYPOCOTYL-LIKE PROTEIN"/>
    <property type="match status" value="1"/>
</dbReference>
<evidence type="ECO:0000259" key="9">
    <source>
        <dbReference type="PROSITE" id="PS51294"/>
    </source>
</evidence>
<dbReference type="EMBL" id="JAEACU010000008">
    <property type="protein sequence ID" value="KAH7519386.1"/>
    <property type="molecule type" value="Genomic_DNA"/>
</dbReference>
<dbReference type="InterPro" id="IPR006447">
    <property type="entry name" value="Myb_dom_plants"/>
</dbReference>
<dbReference type="GO" id="GO:0003677">
    <property type="term" value="F:DNA binding"/>
    <property type="evidence" value="ECO:0007669"/>
    <property type="project" value="UniProtKB-KW"/>
</dbReference>
<keyword evidence="4" id="KW-0804">Transcription</keyword>
<evidence type="ECO:0000256" key="5">
    <source>
        <dbReference type="ARBA" id="ARBA00023242"/>
    </source>
</evidence>
<keyword evidence="3" id="KW-0238">DNA-binding</keyword>
<dbReference type="Gene3D" id="1.10.10.60">
    <property type="entry name" value="Homeodomain-like"/>
    <property type="match status" value="1"/>
</dbReference>
<feature type="compositionally biased region" description="Polar residues" evidence="6">
    <location>
        <begin position="302"/>
        <end position="319"/>
    </location>
</feature>
<dbReference type="InterPro" id="IPR001005">
    <property type="entry name" value="SANT/Myb"/>
</dbReference>